<evidence type="ECO:0000259" key="10">
    <source>
        <dbReference type="PROSITE" id="PS50846"/>
    </source>
</evidence>
<keyword evidence="9" id="KW-1133">Transmembrane helix</keyword>
<dbReference type="GO" id="GO:0140581">
    <property type="term" value="F:P-type monovalent copper transporter activity"/>
    <property type="evidence" value="ECO:0007669"/>
    <property type="project" value="UniProtKB-EC"/>
</dbReference>
<evidence type="ECO:0000256" key="1">
    <source>
        <dbReference type="ARBA" id="ARBA00004651"/>
    </source>
</evidence>
<evidence type="ECO:0000313" key="11">
    <source>
        <dbReference type="EMBL" id="PTB82975.1"/>
    </source>
</evidence>
<dbReference type="PRINTS" id="PR00941">
    <property type="entry name" value="CDATPASE"/>
</dbReference>
<dbReference type="Proteomes" id="UP000243022">
    <property type="component" value="Unassembled WGS sequence"/>
</dbReference>
<feature type="transmembrane region" description="Helical" evidence="9">
    <location>
        <begin position="133"/>
        <end position="150"/>
    </location>
</feature>
<keyword evidence="9" id="KW-0812">Transmembrane</keyword>
<dbReference type="GO" id="GO:0005524">
    <property type="term" value="F:ATP binding"/>
    <property type="evidence" value="ECO:0007669"/>
    <property type="project" value="UniProtKB-KW"/>
</dbReference>
<reference evidence="11 12" key="1">
    <citation type="submission" date="2018-03" db="EMBL/GenBank/DDBJ databases">
        <title>Cross-interface Injection: A General Nanoliter Liquid Handling Method Applied to Single Cells Genome Amplification Automated Nanoliter Liquid Handling Applied to Single Cell Multiple Displacement Amplification.</title>
        <authorList>
            <person name="Yun J."/>
            <person name="Xu P."/>
            <person name="Xu J."/>
            <person name="Dai X."/>
            <person name="Wang Y."/>
            <person name="Zheng X."/>
            <person name="Cao C."/>
            <person name="Yi Q."/>
            <person name="Zhu Y."/>
            <person name="Wang L."/>
            <person name="Dong Z."/>
            <person name="Huang Y."/>
            <person name="Huang L."/>
            <person name="Du W."/>
        </authorList>
    </citation>
    <scope>NUCLEOTIDE SEQUENCE [LARGE SCALE GENOMIC DNA]</scope>
    <source>
        <strain evidence="11 12">Z-E1-2</strain>
    </source>
</reference>
<dbReference type="GO" id="GO:0055070">
    <property type="term" value="P:copper ion homeostasis"/>
    <property type="evidence" value="ECO:0007669"/>
    <property type="project" value="TreeGrafter"/>
</dbReference>
<feature type="domain" description="HMA" evidence="10">
    <location>
        <begin position="12"/>
        <end position="75"/>
    </location>
</feature>
<keyword evidence="9" id="KW-0472">Membrane</keyword>
<dbReference type="InterPro" id="IPR006121">
    <property type="entry name" value="HMA_dom"/>
</dbReference>
<evidence type="ECO:0000256" key="8">
    <source>
        <dbReference type="ARBA" id="ARBA00023065"/>
    </source>
</evidence>
<dbReference type="Pfam" id="PF00403">
    <property type="entry name" value="HMA"/>
    <property type="match status" value="1"/>
</dbReference>
<dbReference type="PANTHER" id="PTHR43520">
    <property type="entry name" value="ATP7, ISOFORM B"/>
    <property type="match status" value="1"/>
</dbReference>
<protein>
    <submittedName>
        <fullName evidence="11">Cu+ exporting ATPase</fullName>
    </submittedName>
</protein>
<keyword evidence="4" id="KW-0597">Phosphoprotein</keyword>
<gene>
    <name evidence="11" type="primary">copA</name>
    <name evidence="11" type="ORF">C9986_01970</name>
</gene>
<dbReference type="PANTHER" id="PTHR43520:SF6">
    <property type="entry name" value="COPPER-EXPORTING P-TYPE ATPASE"/>
    <property type="match status" value="1"/>
</dbReference>
<keyword evidence="3" id="KW-1003">Cell membrane</keyword>
<dbReference type="GO" id="GO:0005507">
    <property type="term" value="F:copper ion binding"/>
    <property type="evidence" value="ECO:0007669"/>
    <property type="project" value="TreeGrafter"/>
</dbReference>
<keyword evidence="2" id="KW-0813">Transport</keyword>
<dbReference type="EMBL" id="PYVS01000036">
    <property type="protein sequence ID" value="PTB82975.1"/>
    <property type="molecule type" value="Genomic_DNA"/>
</dbReference>
<name>A0A2T4CN43_9GAMM</name>
<dbReference type="AlphaFoldDB" id="A0A2T4CN43"/>
<feature type="non-terminal residue" evidence="11">
    <location>
        <position position="207"/>
    </location>
</feature>
<dbReference type="GO" id="GO:0005886">
    <property type="term" value="C:plasma membrane"/>
    <property type="evidence" value="ECO:0007669"/>
    <property type="project" value="UniProtKB-SubCell"/>
</dbReference>
<dbReference type="InterPro" id="IPR027256">
    <property type="entry name" value="P-typ_ATPase_IB"/>
</dbReference>
<evidence type="ECO:0000256" key="7">
    <source>
        <dbReference type="ARBA" id="ARBA00022967"/>
    </source>
</evidence>
<evidence type="ECO:0000256" key="5">
    <source>
        <dbReference type="ARBA" id="ARBA00022741"/>
    </source>
</evidence>
<dbReference type="CDD" id="cd00371">
    <property type="entry name" value="HMA"/>
    <property type="match status" value="1"/>
</dbReference>
<evidence type="ECO:0000313" key="12">
    <source>
        <dbReference type="Proteomes" id="UP000243022"/>
    </source>
</evidence>
<evidence type="ECO:0000256" key="9">
    <source>
        <dbReference type="SAM" id="Phobius"/>
    </source>
</evidence>
<dbReference type="Gene3D" id="3.30.70.100">
    <property type="match status" value="1"/>
</dbReference>
<keyword evidence="7" id="KW-1278">Translocase</keyword>
<evidence type="ECO:0000256" key="4">
    <source>
        <dbReference type="ARBA" id="ARBA00022553"/>
    </source>
</evidence>
<accession>A0A2T4CN43</accession>
<sequence length="207" mass="22353">MGVKTEDVRSRSIEELIIEGAGCASCVGKIESALKSVSGVENAEMNFAQRTVSVTGTASPSALVKAVERAGYSAKVATSESDGDALAEKEQADWAYYKRLMREMTVALSLGVPLMIYSLFVGEMTVTTATERVTWLVVGILTLGVLYFSGKHFFVGAWQSLKNHSANMDTLIALGTGTAWLYSMVVVLVPHLVPEMARHVYFEATAM</sequence>
<dbReference type="InterPro" id="IPR036163">
    <property type="entry name" value="HMA_dom_sf"/>
</dbReference>
<dbReference type="SUPFAM" id="SSF55008">
    <property type="entry name" value="HMA, heavy metal-associated domain"/>
    <property type="match status" value="1"/>
</dbReference>
<proteinExistence type="predicted"/>
<keyword evidence="5" id="KW-0547">Nucleotide-binding</keyword>
<evidence type="ECO:0000256" key="2">
    <source>
        <dbReference type="ARBA" id="ARBA00022448"/>
    </source>
</evidence>
<keyword evidence="6" id="KW-0067">ATP-binding</keyword>
<comment type="subcellular location">
    <subcellularLocation>
        <location evidence="1">Cell membrane</location>
        <topology evidence="1">Multi-pass membrane protein</topology>
    </subcellularLocation>
</comment>
<feature type="transmembrane region" description="Helical" evidence="9">
    <location>
        <begin position="171"/>
        <end position="193"/>
    </location>
</feature>
<comment type="caution">
    <text evidence="11">The sequence shown here is derived from an EMBL/GenBank/DDBJ whole genome shotgun (WGS) entry which is preliminary data.</text>
</comment>
<evidence type="ECO:0000256" key="3">
    <source>
        <dbReference type="ARBA" id="ARBA00022475"/>
    </source>
</evidence>
<dbReference type="GO" id="GO:0043682">
    <property type="term" value="F:P-type divalent copper transporter activity"/>
    <property type="evidence" value="ECO:0007669"/>
    <property type="project" value="TreeGrafter"/>
</dbReference>
<keyword evidence="8" id="KW-0406">Ion transport</keyword>
<dbReference type="PROSITE" id="PS50846">
    <property type="entry name" value="HMA_2"/>
    <property type="match status" value="1"/>
</dbReference>
<evidence type="ECO:0000256" key="6">
    <source>
        <dbReference type="ARBA" id="ARBA00022840"/>
    </source>
</evidence>
<organism evidence="11 12">
    <name type="scientific">Pseudidiomarina aestuarii</name>
    <dbReference type="NCBI Taxonomy" id="624146"/>
    <lineage>
        <taxon>Bacteria</taxon>
        <taxon>Pseudomonadati</taxon>
        <taxon>Pseudomonadota</taxon>
        <taxon>Gammaproteobacteria</taxon>
        <taxon>Alteromonadales</taxon>
        <taxon>Idiomarinaceae</taxon>
        <taxon>Pseudidiomarina</taxon>
    </lineage>
</organism>
<feature type="transmembrane region" description="Helical" evidence="9">
    <location>
        <begin position="104"/>
        <end position="121"/>
    </location>
</feature>